<keyword evidence="2" id="KW-1185">Reference proteome</keyword>
<dbReference type="Proteomes" id="UP000838763">
    <property type="component" value="Unassembled WGS sequence"/>
</dbReference>
<reference evidence="1" key="1">
    <citation type="submission" date="2022-11" db="EMBL/GenBank/DDBJ databases">
        <authorList>
            <person name="Scott C."/>
            <person name="Bruce N."/>
        </authorList>
    </citation>
    <scope>NUCLEOTIDE SEQUENCE</scope>
</reference>
<dbReference type="AlphaFoldDB" id="A0A9P1HAB7"/>
<protein>
    <submittedName>
        <fullName evidence="1">Uncharacterized protein</fullName>
    </submittedName>
</protein>
<gene>
    <name evidence="1" type="ORF">PPNO1_LOCUS7982</name>
</gene>
<proteinExistence type="predicted"/>
<name>A0A9P1HAB7_9PEZI</name>
<evidence type="ECO:0000313" key="2">
    <source>
        <dbReference type="Proteomes" id="UP000838763"/>
    </source>
</evidence>
<sequence length="203" mass="22309">MEGALPGAYNGGSLVDLRFDETCTTSPTLIDNLRNGHLRTLEQRRGSLRKIRFDVCDNVDFGPGDRSSLTDFARLEVLQVNGHALGAFRQAWRSQNPHAKIDSFLSTMLPPSASKLVLWSPDALDLGPAVLRLARVVEIGRYPALKSISILPSEGSSRDSENWIHYSTWAQIGANVSDSLATIGVQFSVKSQNGYWGHEVEDV</sequence>
<accession>A0A9P1HAB7</accession>
<dbReference type="EMBL" id="CALLCH030000018">
    <property type="protein sequence ID" value="CAI4218393.1"/>
    <property type="molecule type" value="Genomic_DNA"/>
</dbReference>
<dbReference type="OrthoDB" id="4757858at2759"/>
<organism evidence="1 2">
    <name type="scientific">Parascedosporium putredinis</name>
    <dbReference type="NCBI Taxonomy" id="1442378"/>
    <lineage>
        <taxon>Eukaryota</taxon>
        <taxon>Fungi</taxon>
        <taxon>Dikarya</taxon>
        <taxon>Ascomycota</taxon>
        <taxon>Pezizomycotina</taxon>
        <taxon>Sordariomycetes</taxon>
        <taxon>Hypocreomycetidae</taxon>
        <taxon>Microascales</taxon>
        <taxon>Microascaceae</taxon>
        <taxon>Parascedosporium</taxon>
    </lineage>
</organism>
<comment type="caution">
    <text evidence="1">The sequence shown here is derived from an EMBL/GenBank/DDBJ whole genome shotgun (WGS) entry which is preliminary data.</text>
</comment>
<evidence type="ECO:0000313" key="1">
    <source>
        <dbReference type="EMBL" id="CAI4218393.1"/>
    </source>
</evidence>